<accession>A0A1G9HZW9</accession>
<evidence type="ECO:0000313" key="1">
    <source>
        <dbReference type="EMBL" id="SDL18402.1"/>
    </source>
</evidence>
<dbReference type="STRING" id="571298.SAMN04488026_107126"/>
<dbReference type="EMBL" id="FNEK01000071">
    <property type="protein sequence ID" value="SDL18402.1"/>
    <property type="molecule type" value="Genomic_DNA"/>
</dbReference>
<keyword evidence="2" id="KW-1185">Reference proteome</keyword>
<name>A0A1G9HZW9_9RHOB</name>
<dbReference type="AlphaFoldDB" id="A0A1G9HZW9"/>
<sequence length="97" mass="10043">MAAAAWNAADAVCLETSEKAGITVYEAGEAMIQVGTIGFELLRGVGPAATMLGSTADDTIMLFGALGWDKYKGKGEVVTEYFPSSGTGQTNVVFSLD</sequence>
<organism evidence="1 2">
    <name type="scientific">Aliiruegeria lutimaris</name>
    <dbReference type="NCBI Taxonomy" id="571298"/>
    <lineage>
        <taxon>Bacteria</taxon>
        <taxon>Pseudomonadati</taxon>
        <taxon>Pseudomonadota</taxon>
        <taxon>Alphaproteobacteria</taxon>
        <taxon>Rhodobacterales</taxon>
        <taxon>Roseobacteraceae</taxon>
        <taxon>Aliiruegeria</taxon>
    </lineage>
</organism>
<evidence type="ECO:0000313" key="2">
    <source>
        <dbReference type="Proteomes" id="UP000199382"/>
    </source>
</evidence>
<proteinExistence type="predicted"/>
<gene>
    <name evidence="1" type="ORF">SAMN04488026_107126</name>
</gene>
<protein>
    <submittedName>
        <fullName evidence="1">Uncharacterized protein</fullName>
    </submittedName>
</protein>
<dbReference type="Proteomes" id="UP000199382">
    <property type="component" value="Unassembled WGS sequence"/>
</dbReference>
<reference evidence="1 2" key="1">
    <citation type="submission" date="2016-10" db="EMBL/GenBank/DDBJ databases">
        <authorList>
            <person name="de Groot N.N."/>
        </authorList>
    </citation>
    <scope>NUCLEOTIDE SEQUENCE [LARGE SCALE GENOMIC DNA]</scope>
    <source>
        <strain evidence="1 2">DSM 25294</strain>
    </source>
</reference>